<sequence length="665" mass="74838">MLHYSTSIIQSLTHCTHGAPSGRCAIFQQLPPLNVELSKVDLELQESAPGQLTLTTVVKNGHPVLHCDDVTPSLGRLLEIVLWHHRCIVSVDVDIDDLRAGRTILLVNIIVDKVKSLVSLRLRDMFETEAQQQSLGLVLFNAADNLQELHLQNRVTLTPLCTFIFRDLVRRTHRLTTLSITNVHIHSFYAAQLFQGLSQNSSIHTLTASMCMCFHGAEHGAEMIAAIARRQALKSLNLERCCFECAAGVKSIMKALAENRSLSALSLRGFGFAIAFQELMPTLLTGNDALKSLRIECHNYYYNDVCSCNSGPPGCTECPLGCLTEEYINLDLLTAGISKNKRLEELTIDLSTSELSMCQRFFEALRMSKTLRRVIIMGVIHSDAEQICRAIRQNGLQNRVNITCQLAVDEPLEVVAVCTDISTVAIDYAEPLSRELLHRTLTLLPDWQHIRDLFLRLPSEQLVSGFEHFQCYLQRTTKLRNLNLVIVRRFVDQDVRRNLVKTLFLNRSMRKLSVVGQVVVHPDEAEDLAHMLCANDTLCEFSLIEDYSRDDYDLVPMETILQHMSSHMARNRTLCSLQHGKVSYSGNFHTVHNVVRRNRALAMCAAHFVVGTDRSGYCAEAFSLLAHSPQLLLNVMEMAAVEEAEATTRIQLTLTEQELRRGLLH</sequence>
<evidence type="ECO:0000313" key="1">
    <source>
        <dbReference type="EMBL" id="KAH7933634.1"/>
    </source>
</evidence>
<comment type="caution">
    <text evidence="1">The sequence shown here is derived from an EMBL/GenBank/DDBJ whole genome shotgun (WGS) entry which is preliminary data.</text>
</comment>
<proteinExistence type="predicted"/>
<gene>
    <name evidence="1" type="ORF">HPB49_014508</name>
</gene>
<evidence type="ECO:0000313" key="2">
    <source>
        <dbReference type="Proteomes" id="UP000821865"/>
    </source>
</evidence>
<accession>A0ACB8C461</accession>
<organism evidence="1 2">
    <name type="scientific">Dermacentor silvarum</name>
    <name type="common">Tick</name>
    <dbReference type="NCBI Taxonomy" id="543639"/>
    <lineage>
        <taxon>Eukaryota</taxon>
        <taxon>Metazoa</taxon>
        <taxon>Ecdysozoa</taxon>
        <taxon>Arthropoda</taxon>
        <taxon>Chelicerata</taxon>
        <taxon>Arachnida</taxon>
        <taxon>Acari</taxon>
        <taxon>Parasitiformes</taxon>
        <taxon>Ixodida</taxon>
        <taxon>Ixodoidea</taxon>
        <taxon>Ixodidae</taxon>
        <taxon>Rhipicephalinae</taxon>
        <taxon>Dermacentor</taxon>
    </lineage>
</organism>
<dbReference type="EMBL" id="CM023478">
    <property type="protein sequence ID" value="KAH7933634.1"/>
    <property type="molecule type" value="Genomic_DNA"/>
</dbReference>
<reference evidence="1" key="1">
    <citation type="submission" date="2020-05" db="EMBL/GenBank/DDBJ databases">
        <title>Large-scale comparative analyses of tick genomes elucidate their genetic diversity and vector capacities.</title>
        <authorList>
            <person name="Jia N."/>
            <person name="Wang J."/>
            <person name="Shi W."/>
            <person name="Du L."/>
            <person name="Sun Y."/>
            <person name="Zhan W."/>
            <person name="Jiang J."/>
            <person name="Wang Q."/>
            <person name="Zhang B."/>
            <person name="Ji P."/>
            <person name="Sakyi L.B."/>
            <person name="Cui X."/>
            <person name="Yuan T."/>
            <person name="Jiang B."/>
            <person name="Yang W."/>
            <person name="Lam T.T.-Y."/>
            <person name="Chang Q."/>
            <person name="Ding S."/>
            <person name="Wang X."/>
            <person name="Zhu J."/>
            <person name="Ruan X."/>
            <person name="Zhao L."/>
            <person name="Wei J."/>
            <person name="Que T."/>
            <person name="Du C."/>
            <person name="Cheng J."/>
            <person name="Dai P."/>
            <person name="Han X."/>
            <person name="Huang E."/>
            <person name="Gao Y."/>
            <person name="Liu J."/>
            <person name="Shao H."/>
            <person name="Ye R."/>
            <person name="Li L."/>
            <person name="Wei W."/>
            <person name="Wang X."/>
            <person name="Wang C."/>
            <person name="Yang T."/>
            <person name="Huo Q."/>
            <person name="Li W."/>
            <person name="Guo W."/>
            <person name="Chen H."/>
            <person name="Zhou L."/>
            <person name="Ni X."/>
            <person name="Tian J."/>
            <person name="Zhou Y."/>
            <person name="Sheng Y."/>
            <person name="Liu T."/>
            <person name="Pan Y."/>
            <person name="Xia L."/>
            <person name="Li J."/>
            <person name="Zhao F."/>
            <person name="Cao W."/>
        </authorList>
    </citation>
    <scope>NUCLEOTIDE SEQUENCE</scope>
    <source>
        <strain evidence="1">Dsil-2018</strain>
    </source>
</reference>
<keyword evidence="2" id="KW-1185">Reference proteome</keyword>
<dbReference type="Proteomes" id="UP000821865">
    <property type="component" value="Chromosome 9"/>
</dbReference>
<protein>
    <submittedName>
        <fullName evidence="1">Uncharacterized protein</fullName>
    </submittedName>
</protein>
<name>A0ACB8C461_DERSI</name>